<evidence type="ECO:0000313" key="2">
    <source>
        <dbReference type="Proteomes" id="UP001151760"/>
    </source>
</evidence>
<evidence type="ECO:0000313" key="1">
    <source>
        <dbReference type="EMBL" id="GJS84204.1"/>
    </source>
</evidence>
<proteinExistence type="predicted"/>
<reference evidence="1" key="1">
    <citation type="journal article" date="2022" name="Int. J. Mol. Sci.">
        <title>Draft Genome of Tanacetum Coccineum: Genomic Comparison of Closely Related Tanacetum-Family Plants.</title>
        <authorList>
            <person name="Yamashiro T."/>
            <person name="Shiraishi A."/>
            <person name="Nakayama K."/>
            <person name="Satake H."/>
        </authorList>
    </citation>
    <scope>NUCLEOTIDE SEQUENCE</scope>
</reference>
<protein>
    <recommendedName>
        <fullName evidence="3">ATPase AAA-type core domain-containing protein</fullName>
    </recommendedName>
</protein>
<sequence>MLPTATAVRIKRLFNEAKRWSPSIVYIEDLDIIAGEERNPKSAKAYKQEASEDDDDVLDKPSLELRFFQEVLEVLAKSRVNMVVLWVKRGFSAAVSEGSGSEGSIRRIQVMDMAY</sequence>
<evidence type="ECO:0008006" key="3">
    <source>
        <dbReference type="Google" id="ProtNLM"/>
    </source>
</evidence>
<reference evidence="1" key="2">
    <citation type="submission" date="2022-01" db="EMBL/GenBank/DDBJ databases">
        <authorList>
            <person name="Yamashiro T."/>
            <person name="Shiraishi A."/>
            <person name="Satake H."/>
            <person name="Nakayama K."/>
        </authorList>
    </citation>
    <scope>NUCLEOTIDE SEQUENCE</scope>
</reference>
<dbReference type="Proteomes" id="UP001151760">
    <property type="component" value="Unassembled WGS sequence"/>
</dbReference>
<keyword evidence="2" id="KW-1185">Reference proteome</keyword>
<comment type="caution">
    <text evidence="1">The sequence shown here is derived from an EMBL/GenBank/DDBJ whole genome shotgun (WGS) entry which is preliminary data.</text>
</comment>
<dbReference type="EMBL" id="BQNB010010957">
    <property type="protein sequence ID" value="GJS84204.1"/>
    <property type="molecule type" value="Genomic_DNA"/>
</dbReference>
<accession>A0ABQ4Z231</accession>
<name>A0ABQ4Z231_9ASTR</name>
<organism evidence="1 2">
    <name type="scientific">Tanacetum coccineum</name>
    <dbReference type="NCBI Taxonomy" id="301880"/>
    <lineage>
        <taxon>Eukaryota</taxon>
        <taxon>Viridiplantae</taxon>
        <taxon>Streptophyta</taxon>
        <taxon>Embryophyta</taxon>
        <taxon>Tracheophyta</taxon>
        <taxon>Spermatophyta</taxon>
        <taxon>Magnoliopsida</taxon>
        <taxon>eudicotyledons</taxon>
        <taxon>Gunneridae</taxon>
        <taxon>Pentapetalae</taxon>
        <taxon>asterids</taxon>
        <taxon>campanulids</taxon>
        <taxon>Asterales</taxon>
        <taxon>Asteraceae</taxon>
        <taxon>Asteroideae</taxon>
        <taxon>Anthemideae</taxon>
        <taxon>Anthemidinae</taxon>
        <taxon>Tanacetum</taxon>
    </lineage>
</organism>
<gene>
    <name evidence="1" type="ORF">Tco_0750745</name>
</gene>